<reference evidence="1" key="1">
    <citation type="journal article" date="2021" name="New Phytol.">
        <title>Evolutionary innovations through gain and loss of genes in the ectomycorrhizal Boletales.</title>
        <authorList>
            <person name="Wu G."/>
            <person name="Miyauchi S."/>
            <person name="Morin E."/>
            <person name="Kuo A."/>
            <person name="Drula E."/>
            <person name="Varga T."/>
            <person name="Kohler A."/>
            <person name="Feng B."/>
            <person name="Cao Y."/>
            <person name="Lipzen A."/>
            <person name="Daum C."/>
            <person name="Hundley H."/>
            <person name="Pangilinan J."/>
            <person name="Johnson J."/>
            <person name="Barry K."/>
            <person name="LaButti K."/>
            <person name="Ng V."/>
            <person name="Ahrendt S."/>
            <person name="Min B."/>
            <person name="Choi I.G."/>
            <person name="Park H."/>
            <person name="Plett J.M."/>
            <person name="Magnuson J."/>
            <person name="Spatafora J.W."/>
            <person name="Nagy L.G."/>
            <person name="Henrissat B."/>
            <person name="Grigoriev I.V."/>
            <person name="Yang Z.L."/>
            <person name="Xu J."/>
            <person name="Martin F.M."/>
        </authorList>
    </citation>
    <scope>NUCLEOTIDE SEQUENCE</scope>
    <source>
        <strain evidence="1">KUC20120723A-06</strain>
    </source>
</reference>
<evidence type="ECO:0000313" key="1">
    <source>
        <dbReference type="EMBL" id="KAH7929231.1"/>
    </source>
</evidence>
<accession>A0ACB8BUL7</accession>
<sequence>MADSDVPIQALYQVQSFNYLTMATGAAVMYDQVLNFSQEVDHIWNRRWGLTTALYLVARYSGSLSLFTNIAWFVRLNWTLTG</sequence>
<proteinExistence type="predicted"/>
<name>A0ACB8BUL7_9AGAM</name>
<keyword evidence="2" id="KW-1185">Reference proteome</keyword>
<protein>
    <submittedName>
        <fullName evidence="1">Uncharacterized protein</fullName>
    </submittedName>
</protein>
<gene>
    <name evidence="1" type="ORF">BV22DRAFT_1029671</name>
</gene>
<dbReference type="EMBL" id="MU266343">
    <property type="protein sequence ID" value="KAH7929231.1"/>
    <property type="molecule type" value="Genomic_DNA"/>
</dbReference>
<evidence type="ECO:0000313" key="2">
    <source>
        <dbReference type="Proteomes" id="UP000790709"/>
    </source>
</evidence>
<organism evidence="1 2">
    <name type="scientific">Leucogyrophana mollusca</name>
    <dbReference type="NCBI Taxonomy" id="85980"/>
    <lineage>
        <taxon>Eukaryota</taxon>
        <taxon>Fungi</taxon>
        <taxon>Dikarya</taxon>
        <taxon>Basidiomycota</taxon>
        <taxon>Agaricomycotina</taxon>
        <taxon>Agaricomycetes</taxon>
        <taxon>Agaricomycetidae</taxon>
        <taxon>Boletales</taxon>
        <taxon>Boletales incertae sedis</taxon>
        <taxon>Leucogyrophana</taxon>
    </lineage>
</organism>
<comment type="caution">
    <text evidence="1">The sequence shown here is derived from an EMBL/GenBank/DDBJ whole genome shotgun (WGS) entry which is preliminary data.</text>
</comment>
<dbReference type="Proteomes" id="UP000790709">
    <property type="component" value="Unassembled WGS sequence"/>
</dbReference>